<evidence type="ECO:0000256" key="4">
    <source>
        <dbReference type="SAM" id="SignalP"/>
    </source>
</evidence>
<reference evidence="5" key="1">
    <citation type="submission" date="2022-12" db="EMBL/GenBank/DDBJ databases">
        <authorList>
            <person name="Petersen C."/>
        </authorList>
    </citation>
    <scope>NUCLEOTIDE SEQUENCE</scope>
    <source>
        <strain evidence="5">IBT 29495</strain>
    </source>
</reference>
<dbReference type="InterPro" id="IPR002110">
    <property type="entry name" value="Ankyrin_rpt"/>
</dbReference>
<evidence type="ECO:0000313" key="6">
    <source>
        <dbReference type="Proteomes" id="UP001149954"/>
    </source>
</evidence>
<dbReference type="PRINTS" id="PR01415">
    <property type="entry name" value="ANKYRIN"/>
</dbReference>
<protein>
    <submittedName>
        <fullName evidence="5">Uncharacterized protein</fullName>
    </submittedName>
</protein>
<organism evidence="5 6">
    <name type="scientific">Penicillium fimorum</name>
    <dbReference type="NCBI Taxonomy" id="1882269"/>
    <lineage>
        <taxon>Eukaryota</taxon>
        <taxon>Fungi</taxon>
        <taxon>Dikarya</taxon>
        <taxon>Ascomycota</taxon>
        <taxon>Pezizomycotina</taxon>
        <taxon>Eurotiomycetes</taxon>
        <taxon>Eurotiomycetidae</taxon>
        <taxon>Eurotiales</taxon>
        <taxon>Aspergillaceae</taxon>
        <taxon>Penicillium</taxon>
    </lineage>
</organism>
<evidence type="ECO:0000313" key="5">
    <source>
        <dbReference type="EMBL" id="KAJ5493902.1"/>
    </source>
</evidence>
<dbReference type="PANTHER" id="PTHR24173:SF74">
    <property type="entry name" value="ANKYRIN REPEAT DOMAIN-CONTAINING PROTEIN 16"/>
    <property type="match status" value="1"/>
</dbReference>
<keyword evidence="1" id="KW-0677">Repeat</keyword>
<accession>A0A9W9XJ18</accession>
<dbReference type="Pfam" id="PF12796">
    <property type="entry name" value="Ank_2"/>
    <property type="match status" value="3"/>
</dbReference>
<evidence type="ECO:0000256" key="3">
    <source>
        <dbReference type="PROSITE-ProRule" id="PRU00023"/>
    </source>
</evidence>
<dbReference type="SUPFAM" id="SSF48403">
    <property type="entry name" value="Ankyrin repeat"/>
    <property type="match status" value="1"/>
</dbReference>
<proteinExistence type="predicted"/>
<feature type="repeat" description="ANK" evidence="3">
    <location>
        <begin position="31"/>
        <end position="64"/>
    </location>
</feature>
<feature type="repeat" description="ANK" evidence="3">
    <location>
        <begin position="98"/>
        <end position="130"/>
    </location>
</feature>
<dbReference type="EMBL" id="JAPWDS010000006">
    <property type="protein sequence ID" value="KAJ5493902.1"/>
    <property type="molecule type" value="Genomic_DNA"/>
</dbReference>
<dbReference type="Gene3D" id="1.25.40.20">
    <property type="entry name" value="Ankyrin repeat-containing domain"/>
    <property type="match status" value="2"/>
</dbReference>
<feature type="signal peptide" evidence="4">
    <location>
        <begin position="1"/>
        <end position="26"/>
    </location>
</feature>
<dbReference type="Proteomes" id="UP001149954">
    <property type="component" value="Unassembled WGS sequence"/>
</dbReference>
<keyword evidence="2 3" id="KW-0040">ANK repeat</keyword>
<evidence type="ECO:0000256" key="2">
    <source>
        <dbReference type="ARBA" id="ARBA00023043"/>
    </source>
</evidence>
<dbReference type="OrthoDB" id="426293at2759"/>
<keyword evidence="6" id="KW-1185">Reference proteome</keyword>
<feature type="repeat" description="ANK" evidence="3">
    <location>
        <begin position="65"/>
        <end position="97"/>
    </location>
</feature>
<comment type="caution">
    <text evidence="5">The sequence shown here is derived from an EMBL/GenBank/DDBJ whole genome shotgun (WGS) entry which is preliminary data.</text>
</comment>
<keyword evidence="4" id="KW-0732">Signal</keyword>
<dbReference type="PROSITE" id="PS50088">
    <property type="entry name" value="ANK_REPEAT"/>
    <property type="match status" value="4"/>
</dbReference>
<dbReference type="PANTHER" id="PTHR24173">
    <property type="entry name" value="ANKYRIN REPEAT CONTAINING"/>
    <property type="match status" value="1"/>
</dbReference>
<feature type="repeat" description="ANK" evidence="3">
    <location>
        <begin position="131"/>
        <end position="163"/>
    </location>
</feature>
<feature type="chain" id="PRO_5040780977" evidence="4">
    <location>
        <begin position="27"/>
        <end position="241"/>
    </location>
</feature>
<name>A0A9W9XJ18_9EURO</name>
<dbReference type="SMART" id="SM00248">
    <property type="entry name" value="ANK"/>
    <property type="match status" value="5"/>
</dbReference>
<dbReference type="InterPro" id="IPR036770">
    <property type="entry name" value="Ankyrin_rpt-contain_sf"/>
</dbReference>
<dbReference type="PROSITE" id="PS50297">
    <property type="entry name" value="ANK_REP_REGION"/>
    <property type="match status" value="3"/>
</dbReference>
<sequence>MVFRFSPATVLLFALWFPIFWRAAMPYHNVPKMTALHLAAFNGHEQQVSSILAASKVNIDIADETGTYPIIWASMNGHDTVVQMLVHQGANVNARSGGRRNALRAACFRGHSKIAQMLLDYGADINAQSRSHETALYAACYMGHGKIAQILVDYGADVKAPASNGKNILLATLCQSPLSWATQKGQTVVKILLATGQVDPDSKDKGGRSPLWWATQNGDEAIVKTLLATGQVDLDSKDKDS</sequence>
<gene>
    <name evidence="5" type="ORF">N7463_009989</name>
</gene>
<evidence type="ECO:0000256" key="1">
    <source>
        <dbReference type="ARBA" id="ARBA00022737"/>
    </source>
</evidence>
<dbReference type="AlphaFoldDB" id="A0A9W9XJ18"/>
<reference evidence="5" key="2">
    <citation type="journal article" date="2023" name="IMA Fungus">
        <title>Comparative genomic study of the Penicillium genus elucidates a diverse pangenome and 15 lateral gene transfer events.</title>
        <authorList>
            <person name="Petersen C."/>
            <person name="Sorensen T."/>
            <person name="Nielsen M.R."/>
            <person name="Sondergaard T.E."/>
            <person name="Sorensen J.L."/>
            <person name="Fitzpatrick D.A."/>
            <person name="Frisvad J.C."/>
            <person name="Nielsen K.L."/>
        </authorList>
    </citation>
    <scope>NUCLEOTIDE SEQUENCE</scope>
    <source>
        <strain evidence="5">IBT 29495</strain>
    </source>
</reference>